<keyword evidence="4 6" id="KW-1015">Disulfide bond</keyword>
<evidence type="ECO:0000313" key="10">
    <source>
        <dbReference type="Proteomes" id="UP000593567"/>
    </source>
</evidence>
<feature type="domain" description="SRCR" evidence="8">
    <location>
        <begin position="663"/>
        <end position="814"/>
    </location>
</feature>
<feature type="disulfide bond" evidence="5">
    <location>
        <begin position="940"/>
        <end position="957"/>
    </location>
</feature>
<accession>A0A7J7KN37</accession>
<gene>
    <name evidence="9" type="ORF">EB796_002135</name>
</gene>
<dbReference type="InterPro" id="IPR000742">
    <property type="entry name" value="EGF"/>
</dbReference>
<organism evidence="9 10">
    <name type="scientific">Bugula neritina</name>
    <name type="common">Brown bryozoan</name>
    <name type="synonym">Sertularia neritina</name>
    <dbReference type="NCBI Taxonomy" id="10212"/>
    <lineage>
        <taxon>Eukaryota</taxon>
        <taxon>Metazoa</taxon>
        <taxon>Spiralia</taxon>
        <taxon>Lophotrochozoa</taxon>
        <taxon>Bryozoa</taxon>
        <taxon>Gymnolaemata</taxon>
        <taxon>Cheilostomatida</taxon>
        <taxon>Flustrina</taxon>
        <taxon>Buguloidea</taxon>
        <taxon>Bugulidae</taxon>
        <taxon>Bugula</taxon>
    </lineage>
</organism>
<evidence type="ECO:0000256" key="6">
    <source>
        <dbReference type="PROSITE-ProRule" id="PRU00196"/>
    </source>
</evidence>
<keyword evidence="3" id="KW-0677">Repeat</keyword>
<dbReference type="Gene3D" id="2.10.25.10">
    <property type="entry name" value="Laminin"/>
    <property type="match status" value="1"/>
</dbReference>
<dbReference type="PROSITE" id="PS50287">
    <property type="entry name" value="SRCR_2"/>
    <property type="match status" value="2"/>
</dbReference>
<dbReference type="GO" id="GO:0005509">
    <property type="term" value="F:calcium ion binding"/>
    <property type="evidence" value="ECO:0007669"/>
    <property type="project" value="InterPro"/>
</dbReference>
<name>A0A7J7KN37_BUGNE</name>
<keyword evidence="1 5" id="KW-0245">EGF-like domain</keyword>
<dbReference type="InterPro" id="IPR036772">
    <property type="entry name" value="SRCR-like_dom_sf"/>
</dbReference>
<evidence type="ECO:0000256" key="2">
    <source>
        <dbReference type="ARBA" id="ARBA00022729"/>
    </source>
</evidence>
<keyword evidence="10" id="KW-1185">Reference proteome</keyword>
<dbReference type="PANTHER" id="PTHR24039:SF58">
    <property type="entry name" value="EGF-LIKE DOMAIN-CONTAINING PROTEIN"/>
    <property type="match status" value="1"/>
</dbReference>
<dbReference type="AlphaFoldDB" id="A0A7J7KN37"/>
<dbReference type="InterPro" id="IPR001881">
    <property type="entry name" value="EGF-like_Ca-bd_dom"/>
</dbReference>
<evidence type="ECO:0000313" key="9">
    <source>
        <dbReference type="EMBL" id="KAF6039572.1"/>
    </source>
</evidence>
<dbReference type="OrthoDB" id="10045365at2759"/>
<evidence type="ECO:0000256" key="4">
    <source>
        <dbReference type="ARBA" id="ARBA00023157"/>
    </source>
</evidence>
<dbReference type="Gene3D" id="3.10.250.10">
    <property type="entry name" value="SRCR-like domain"/>
    <property type="match status" value="1"/>
</dbReference>
<dbReference type="EMBL" id="VXIV02000238">
    <property type="protein sequence ID" value="KAF6039572.1"/>
    <property type="molecule type" value="Genomic_DNA"/>
</dbReference>
<feature type="disulfide bond" evidence="6">
    <location>
        <begin position="570"/>
        <end position="580"/>
    </location>
</feature>
<dbReference type="PROSITE" id="PS01186">
    <property type="entry name" value="EGF_2"/>
    <property type="match status" value="1"/>
</dbReference>
<protein>
    <submittedName>
        <fullName evidence="9">Uncharacterized protein</fullName>
    </submittedName>
</protein>
<dbReference type="PROSITE" id="PS50026">
    <property type="entry name" value="EGF_3"/>
    <property type="match status" value="1"/>
</dbReference>
<dbReference type="GO" id="GO:0016020">
    <property type="term" value="C:membrane"/>
    <property type="evidence" value="ECO:0007669"/>
    <property type="project" value="InterPro"/>
</dbReference>
<dbReference type="SMART" id="SM00202">
    <property type="entry name" value="SR"/>
    <property type="match status" value="1"/>
</dbReference>
<feature type="disulfide bond" evidence="6">
    <location>
        <begin position="767"/>
        <end position="777"/>
    </location>
</feature>
<evidence type="ECO:0000256" key="3">
    <source>
        <dbReference type="ARBA" id="ARBA00022737"/>
    </source>
</evidence>
<feature type="domain" description="EGF-like" evidence="7">
    <location>
        <begin position="929"/>
        <end position="971"/>
    </location>
</feature>
<comment type="caution">
    <text evidence="9">The sequence shown here is derived from an EMBL/GenBank/DDBJ whole genome shotgun (WGS) entry which is preliminary data.</text>
</comment>
<dbReference type="Proteomes" id="UP000593567">
    <property type="component" value="Unassembled WGS sequence"/>
</dbReference>
<feature type="domain" description="SRCR" evidence="8">
    <location>
        <begin position="489"/>
        <end position="604"/>
    </location>
</feature>
<evidence type="ECO:0000259" key="7">
    <source>
        <dbReference type="PROSITE" id="PS50026"/>
    </source>
</evidence>
<dbReference type="InterPro" id="IPR001190">
    <property type="entry name" value="SRCR"/>
</dbReference>
<dbReference type="SMART" id="SM00179">
    <property type="entry name" value="EGF_CA"/>
    <property type="match status" value="3"/>
</dbReference>
<dbReference type="SMART" id="SM00181">
    <property type="entry name" value="EGF"/>
    <property type="match status" value="9"/>
</dbReference>
<dbReference type="PANTHER" id="PTHR24039">
    <property type="entry name" value="FIBRILLIN-RELATED"/>
    <property type="match status" value="1"/>
</dbReference>
<evidence type="ECO:0000259" key="8">
    <source>
        <dbReference type="PROSITE" id="PS50287"/>
    </source>
</evidence>
<dbReference type="SUPFAM" id="SSF56487">
    <property type="entry name" value="SRCR-like"/>
    <property type="match status" value="1"/>
</dbReference>
<evidence type="ECO:0000256" key="5">
    <source>
        <dbReference type="PROSITE-ProRule" id="PRU00076"/>
    </source>
</evidence>
<comment type="caution">
    <text evidence="6">Lacks conserved residue(s) required for the propagation of feature annotation.</text>
</comment>
<reference evidence="9" key="1">
    <citation type="submission" date="2020-06" db="EMBL/GenBank/DDBJ databases">
        <title>Draft genome of Bugula neritina, a colonial animal packing powerful symbionts and potential medicines.</title>
        <authorList>
            <person name="Rayko M."/>
        </authorList>
    </citation>
    <scope>NUCLEOTIDE SEQUENCE [LARGE SCALE GENOMIC DNA]</scope>
    <source>
        <strain evidence="9">Kwan_BN1</strain>
    </source>
</reference>
<evidence type="ECO:0000256" key="1">
    <source>
        <dbReference type="ARBA" id="ARBA00022536"/>
    </source>
</evidence>
<keyword evidence="2" id="KW-0732">Signal</keyword>
<proteinExistence type="predicted"/>
<sequence length="1127" mass="121662">MNEELKYLECAGELDLEHNLIEVIEEGAIVNSLSNKWAQCGSAIDPTTYKFNDLVACETSRNPCFVYESNSEYNAVCKEVPFSDPPEATCGACPEGFTGNGASCEVVDPCVSSPCFVNTELPSLSSVCISGGANSYECGPCPPDIDMCQIYKCYSDPHVTLNCTDKSPPSQLVTCDDCPHGMVSILDGQKCLVPGQCCADDNPCEAPSTNNCFLKETCVNEVWPNTGYRCGGCPHGTKDLKNSVPGRYCVEINGCEKSSCYNHSTTPAICTDVLWDSLSFQDDPYMVECSCAPGTTGTGRGVFGCHDIDGCVLEPCWKVLETPTVKASCEDVVAYSNMADQFEVTCTCPAGMEGDGVTSCLDTDPCSSERNPCYNQSSCTVDVDECVTAAVQPPCHASLDCVPTPAPHTGGLYTCQGQCPSGMVRFQNGCQGMDFCNPNPCSQPSTCSQDLAQNPPYTCGSCKPGTLPVADCQLPGSKACCLSTENFTFRLRGESLPRSHDGHQSKGRLQVYHNGRWGDVVYYNISDDGELKRMLVSTASAVCRNLGYKSGSSVERIDGPVSDPFLTLMCRELGLSVMQCDWSAFHSNRTSCDTPVNRHYIQCNYGNLRDTLTLPVCYLPDLDIHQTASDICVSLGYSKLVRSLNLSLSPSLSTLPEYSDKCAHVVGGHVMSLEHLPALDMACHNSLNAQSPTGRVELKLGGTWATLTTLDPHKIDSRLSLAICSSAGYRSASWWIDYSKVTKAKAKVKYGHSADRTEATLLPDVVCEVGTRHLLNCENQWAARLNSSAPLQDVYGRWVVRSSDDSYPVVVRCADEGVVYALSSGHYGIVYSYNNPAWKAVCLSFNPLCATNLIGHGTYPDSRLPTTVCRNLGYYSGYAIPVDNSEPLRRELSDHVLSRDCYAGVCEREMRSCDLTGGDYLLAVRCYDGYDACAPETNTCFWKESCVDLPLREYRSCVCPPGYDGNGYNCTDIDECASDMNPCHNKSSCVPVSAPAVLGVAPTPSPNCSKCPEGTEDMDPANPGRICSEKNGCVPNRCSRPEQCRDVKESADDSPGYTCGECGEGYVPSTDEKCLNGTQPTGSSECCIDGTRVNINPAARTGSVQTCPLLHLSLLAIHVGVALSERS</sequence>